<protein>
    <recommendedName>
        <fullName evidence="1">TerD domain-containing protein</fullName>
    </recommendedName>
</protein>
<proteinExistence type="predicted"/>
<dbReference type="InterPro" id="IPR003325">
    <property type="entry name" value="TerD"/>
</dbReference>
<dbReference type="Gene3D" id="2.60.60.30">
    <property type="entry name" value="sav2460 like domains"/>
    <property type="match status" value="1"/>
</dbReference>
<organism evidence="2 3">
    <name type="scientific">Rhodococcus jostii (strain RHA1)</name>
    <dbReference type="NCBI Taxonomy" id="101510"/>
    <lineage>
        <taxon>Bacteria</taxon>
        <taxon>Bacillati</taxon>
        <taxon>Actinomycetota</taxon>
        <taxon>Actinomycetes</taxon>
        <taxon>Mycobacteriales</taxon>
        <taxon>Nocardiaceae</taxon>
        <taxon>Rhodococcus</taxon>
    </lineage>
</organism>
<dbReference type="Proteomes" id="UP000008710">
    <property type="component" value="Plasmid pRHL1"/>
</dbReference>
<dbReference type="PATRIC" id="fig|101510.16.peg.8185"/>
<dbReference type="KEGG" id="rha:RHA1_ro08864"/>
<dbReference type="RefSeq" id="WP_011599587.1">
    <property type="nucleotide sequence ID" value="NC_008269.1"/>
</dbReference>
<keyword evidence="2" id="KW-0614">Plasmid</keyword>
<dbReference type="AlphaFoldDB" id="Q0RXS8"/>
<dbReference type="EMBL" id="CP000432">
    <property type="protein sequence ID" value="ABG99908.1"/>
    <property type="molecule type" value="Genomic_DNA"/>
</dbReference>
<evidence type="ECO:0000313" key="2">
    <source>
        <dbReference type="EMBL" id="ABG99908.1"/>
    </source>
</evidence>
<dbReference type="Pfam" id="PF02342">
    <property type="entry name" value="TerD"/>
    <property type="match status" value="1"/>
</dbReference>
<sequence>MAEVSKGSKVDLTDQSYTVRISTTQSAGAVDIAAVLLTNSGVVRNDDDFIFFNNPKAQGVTLVSDESIAIDLAGMPAEIDRVLVTASTEAQGKQFGTAPALVDT</sequence>
<dbReference type="OrthoDB" id="179721at2"/>
<geneLocation type="plasmid" evidence="2 3">
    <name>pRHL1</name>
</geneLocation>
<reference evidence="3" key="1">
    <citation type="journal article" date="2006" name="Proc. Natl. Acad. Sci. U.S.A.">
        <title>The complete genome of Rhodococcus sp. RHA1 provides insights into a catabolic powerhouse.</title>
        <authorList>
            <person name="McLeod M.P."/>
            <person name="Warren R.L."/>
            <person name="Hsiao W.W.L."/>
            <person name="Araki N."/>
            <person name="Myhre M."/>
            <person name="Fernandes C."/>
            <person name="Miyazawa D."/>
            <person name="Wong W."/>
            <person name="Lillquist A.L."/>
            <person name="Wang D."/>
            <person name="Dosanjh M."/>
            <person name="Hara H."/>
            <person name="Petrescu A."/>
            <person name="Morin R.D."/>
            <person name="Yang G."/>
            <person name="Stott J.M."/>
            <person name="Schein J.E."/>
            <person name="Shin H."/>
            <person name="Smailus D."/>
            <person name="Siddiqui A.S."/>
            <person name="Marra M.A."/>
            <person name="Jones S.J.M."/>
            <person name="Holt R."/>
            <person name="Brinkman F.S.L."/>
            <person name="Miyauchi K."/>
            <person name="Fukuda M."/>
            <person name="Davies J.E."/>
            <person name="Mohn W.W."/>
            <person name="Eltis L.D."/>
        </authorList>
    </citation>
    <scope>NUCLEOTIDE SEQUENCE [LARGE SCALE GENOMIC DNA]</scope>
    <source>
        <strain evidence="3">RHA1</strain>
    </source>
</reference>
<feature type="domain" description="TerD" evidence="1">
    <location>
        <begin position="3"/>
        <end position="96"/>
    </location>
</feature>
<dbReference type="CDD" id="cd06974">
    <property type="entry name" value="TerD_like"/>
    <property type="match status" value="1"/>
</dbReference>
<evidence type="ECO:0000313" key="3">
    <source>
        <dbReference type="Proteomes" id="UP000008710"/>
    </source>
</evidence>
<accession>Q0RXS8</accession>
<evidence type="ECO:0000259" key="1">
    <source>
        <dbReference type="Pfam" id="PF02342"/>
    </source>
</evidence>
<name>Q0RXS8_RHOJR</name>
<gene>
    <name evidence="2" type="ordered locus">RHA1_ro08864</name>
</gene>
<dbReference type="HOGENOM" id="CLU_2248022_0_0_11"/>